<dbReference type="EMBL" id="HG937692">
    <property type="protein sequence ID" value="CDP36905.1"/>
    <property type="molecule type" value="Genomic_DNA"/>
</dbReference>
<dbReference type="PhylomeDB" id="A0A060T6Z6"/>
<comment type="cofactor">
    <cofactor evidence="1">
        <name>FAD</name>
        <dbReference type="ChEBI" id="CHEBI:57692"/>
    </cofactor>
</comment>
<comment type="similarity">
    <text evidence="3">Belongs to the lysine N(6)-hydroxylase/L-ornithine N(5)-oxygenase family.</text>
</comment>
<dbReference type="SUPFAM" id="SSF51905">
    <property type="entry name" value="FAD/NAD(P)-binding domain"/>
    <property type="match status" value="2"/>
</dbReference>
<evidence type="ECO:0000256" key="6">
    <source>
        <dbReference type="ARBA" id="ARBA00022827"/>
    </source>
</evidence>
<organism evidence="11">
    <name type="scientific">Blastobotrys adeninivorans</name>
    <name type="common">Yeast</name>
    <name type="synonym">Arxula adeninivorans</name>
    <dbReference type="NCBI Taxonomy" id="409370"/>
    <lineage>
        <taxon>Eukaryota</taxon>
        <taxon>Fungi</taxon>
        <taxon>Dikarya</taxon>
        <taxon>Ascomycota</taxon>
        <taxon>Saccharomycotina</taxon>
        <taxon>Dipodascomycetes</taxon>
        <taxon>Dipodascales</taxon>
        <taxon>Trichomonascaceae</taxon>
        <taxon>Blastobotrys</taxon>
    </lineage>
</organism>
<gene>
    <name evidence="11" type="ORF">GNLVRS02_ARAD1B23694g</name>
</gene>
<evidence type="ECO:0000256" key="4">
    <source>
        <dbReference type="ARBA" id="ARBA00012881"/>
    </source>
</evidence>
<dbReference type="PANTHER" id="PTHR38663">
    <property type="match status" value="1"/>
</dbReference>
<dbReference type="EC" id="1.14.13.196" evidence="4"/>
<dbReference type="InterPro" id="IPR025700">
    <property type="entry name" value="Lys/Orn_oxygenase"/>
</dbReference>
<evidence type="ECO:0000256" key="5">
    <source>
        <dbReference type="ARBA" id="ARBA00022630"/>
    </source>
</evidence>
<evidence type="ECO:0000256" key="2">
    <source>
        <dbReference type="ARBA" id="ARBA00004924"/>
    </source>
</evidence>
<evidence type="ECO:0000256" key="9">
    <source>
        <dbReference type="ARBA" id="ARBA00047598"/>
    </source>
</evidence>
<comment type="catalytic activity">
    <reaction evidence="10">
        <text>L-ornithine + NADH + O2 = N(5)-hydroxy-L-ornithine + NAD(+) + H2O</text>
        <dbReference type="Rhea" id="RHEA:41512"/>
        <dbReference type="ChEBI" id="CHEBI:15377"/>
        <dbReference type="ChEBI" id="CHEBI:15379"/>
        <dbReference type="ChEBI" id="CHEBI:46911"/>
        <dbReference type="ChEBI" id="CHEBI:57540"/>
        <dbReference type="ChEBI" id="CHEBI:57945"/>
        <dbReference type="ChEBI" id="CHEBI:78275"/>
        <dbReference type="EC" id="1.14.13.196"/>
    </reaction>
</comment>
<accession>A0A060T6Z6</accession>
<evidence type="ECO:0000256" key="3">
    <source>
        <dbReference type="ARBA" id="ARBA00007588"/>
    </source>
</evidence>
<dbReference type="InterPro" id="IPR036188">
    <property type="entry name" value="FAD/NAD-bd_sf"/>
</dbReference>
<name>A0A060T6Z6_BLAAD</name>
<evidence type="ECO:0000256" key="10">
    <source>
        <dbReference type="ARBA" id="ARBA00049248"/>
    </source>
</evidence>
<evidence type="ECO:0000313" key="11">
    <source>
        <dbReference type="EMBL" id="CDP36905.1"/>
    </source>
</evidence>
<keyword evidence="7" id="KW-0521">NADP</keyword>
<evidence type="ECO:0000256" key="8">
    <source>
        <dbReference type="ARBA" id="ARBA00023002"/>
    </source>
</evidence>
<keyword evidence="6" id="KW-0274">FAD</keyword>
<dbReference type="GO" id="GO:0016491">
    <property type="term" value="F:oxidoreductase activity"/>
    <property type="evidence" value="ECO:0007669"/>
    <property type="project" value="UniProtKB-KW"/>
</dbReference>
<sequence length="532" mass="60190">MTVINPDCFYNVIIIGSGPCGLAVASRLREPTPSALYSDYEHQRFHFLRSKGHLMNFTDRKSRKACSNPIDTNSLLVLDAYSDQWLGMWDSQFETCEIPTLRSPMFFHPDPADIDGLIAFANSQGRTDELVEIKNVVGKELSKHQQKKRSQKKSKPYCPIEVNQRNWKDYFRPSTKLFRDYCQQIINRYNLENVVKKGKCKLIERDTLLVGNETIDGFTVTTEDGRTFGSRAVVVSCGPIGKPNYCPDNFPHGSCHTGHLFTRQVDFIPTETLNQRLSDATIVVVGGGLTSAQICDALIRRGAQKVILLCRGDLKVKHFDFDLDWVSKFKNYRLAQFWFLESDAERWKMIQHARNGGSVNPELYRRVKHHSQTGKLEIMTHSTIGSKQWHENEQQWTLSIDSHNRATEQLTADYIYYATGSTPAAQEIPFLSSIIKNYPIEFEHGLPCLTDNLEWAPDLPLFVTGRLASLRVGPASANLEGARAGAERVAWAIQQLTESQSKSETHNSNSSSDLLRYAQGDLNLYEILASSA</sequence>
<comment type="pathway">
    <text evidence="2">Siderophore biosynthesis.</text>
</comment>
<dbReference type="Pfam" id="PF13434">
    <property type="entry name" value="Lys_Orn_oxgnase"/>
    <property type="match status" value="1"/>
</dbReference>
<dbReference type="Gene3D" id="3.50.50.60">
    <property type="entry name" value="FAD/NAD(P)-binding domain"/>
    <property type="match status" value="1"/>
</dbReference>
<reference evidence="11" key="1">
    <citation type="submission" date="2014-02" db="EMBL/GenBank/DDBJ databases">
        <authorList>
            <person name="Genoscope - CEA"/>
        </authorList>
    </citation>
    <scope>NUCLEOTIDE SEQUENCE</scope>
    <source>
        <strain evidence="11">LS3</strain>
    </source>
</reference>
<dbReference type="PANTHER" id="PTHR38663:SF1">
    <property type="entry name" value="L-ORNITHINE N(5)-MONOOXYGENASE"/>
    <property type="match status" value="1"/>
</dbReference>
<reference evidence="11" key="2">
    <citation type="submission" date="2014-06" db="EMBL/GenBank/DDBJ databases">
        <title>The complete genome of Blastobotrys (Arxula) adeninivorans LS3 - a yeast of biotechnological interest.</title>
        <authorList>
            <person name="Kunze G."/>
            <person name="Gaillardin C."/>
            <person name="Czernicka M."/>
            <person name="Durrens P."/>
            <person name="Martin T."/>
            <person name="Boer E."/>
            <person name="Gabaldon T."/>
            <person name="Cruz J."/>
            <person name="Talla E."/>
            <person name="Marck C."/>
            <person name="Goffeau A."/>
            <person name="Barbe V."/>
            <person name="Baret P."/>
            <person name="Baronian K."/>
            <person name="Beier S."/>
            <person name="Bleykasten C."/>
            <person name="Bode R."/>
            <person name="Casaregola S."/>
            <person name="Despons L."/>
            <person name="Fairhead C."/>
            <person name="Giersberg M."/>
            <person name="Gierski P."/>
            <person name="Hahnel U."/>
            <person name="Hartmann A."/>
            <person name="Jankowska D."/>
            <person name="Jubin C."/>
            <person name="Jung P."/>
            <person name="Lafontaine I."/>
            <person name="Leh-Louis V."/>
            <person name="Lemaire M."/>
            <person name="Marcet-Houben M."/>
            <person name="Mascher M."/>
            <person name="Morel G."/>
            <person name="Richard G.-F."/>
            <person name="Riechen J."/>
            <person name="Sacerdot C."/>
            <person name="Sarkar A."/>
            <person name="Savel G."/>
            <person name="Schacherer J."/>
            <person name="Sherman D."/>
            <person name="Straub M.-L."/>
            <person name="Stein N."/>
            <person name="Thierry A."/>
            <person name="Trautwein-Schult A."/>
            <person name="Westhof E."/>
            <person name="Worch S."/>
            <person name="Dujon B."/>
            <person name="Souciet J.-L."/>
            <person name="Wincker P."/>
            <person name="Scholz U."/>
            <person name="Neuveglise N."/>
        </authorList>
    </citation>
    <scope>NUCLEOTIDE SEQUENCE</scope>
    <source>
        <strain evidence="11">LS3</strain>
    </source>
</reference>
<keyword evidence="8" id="KW-0560">Oxidoreductase</keyword>
<evidence type="ECO:0000256" key="1">
    <source>
        <dbReference type="ARBA" id="ARBA00001974"/>
    </source>
</evidence>
<comment type="catalytic activity">
    <reaction evidence="9">
        <text>L-ornithine + NADPH + O2 = N(5)-hydroxy-L-ornithine + NADP(+) + H2O</text>
        <dbReference type="Rhea" id="RHEA:41508"/>
        <dbReference type="ChEBI" id="CHEBI:15377"/>
        <dbReference type="ChEBI" id="CHEBI:15379"/>
        <dbReference type="ChEBI" id="CHEBI:46911"/>
        <dbReference type="ChEBI" id="CHEBI:57783"/>
        <dbReference type="ChEBI" id="CHEBI:58349"/>
        <dbReference type="ChEBI" id="CHEBI:78275"/>
        <dbReference type="EC" id="1.14.13.196"/>
    </reaction>
</comment>
<evidence type="ECO:0000256" key="7">
    <source>
        <dbReference type="ARBA" id="ARBA00022857"/>
    </source>
</evidence>
<keyword evidence="5" id="KW-0285">Flavoprotein</keyword>
<protein>
    <recommendedName>
        <fullName evidence="4">L-ornithine N(5)-monooxygenase [NAD(P)H]</fullName>
        <ecNumber evidence="4">1.14.13.196</ecNumber>
    </recommendedName>
</protein>
<dbReference type="AlphaFoldDB" id="A0A060T6Z6"/>
<proteinExistence type="inferred from homology"/>